<evidence type="ECO:0000313" key="2">
    <source>
        <dbReference type="Proteomes" id="UP000094389"/>
    </source>
</evidence>
<dbReference type="OMA" id="PRTHSEF"/>
<reference evidence="1 2" key="1">
    <citation type="journal article" date="2016" name="Proc. Natl. Acad. Sci. U.S.A.">
        <title>Comparative genomics of biotechnologically important yeasts.</title>
        <authorList>
            <person name="Riley R."/>
            <person name="Haridas S."/>
            <person name="Wolfe K.H."/>
            <person name="Lopes M.R."/>
            <person name="Hittinger C.T."/>
            <person name="Goeker M."/>
            <person name="Salamov A.A."/>
            <person name="Wisecaver J.H."/>
            <person name="Long T.M."/>
            <person name="Calvey C.H."/>
            <person name="Aerts A.L."/>
            <person name="Barry K.W."/>
            <person name="Choi C."/>
            <person name="Clum A."/>
            <person name="Coughlan A.Y."/>
            <person name="Deshpande S."/>
            <person name="Douglass A.P."/>
            <person name="Hanson S.J."/>
            <person name="Klenk H.-P."/>
            <person name="LaButti K.M."/>
            <person name="Lapidus A."/>
            <person name="Lindquist E.A."/>
            <person name="Lipzen A.M."/>
            <person name="Meier-Kolthoff J.P."/>
            <person name="Ohm R.A."/>
            <person name="Otillar R.P."/>
            <person name="Pangilinan J.L."/>
            <person name="Peng Y."/>
            <person name="Rokas A."/>
            <person name="Rosa C.A."/>
            <person name="Scheuner C."/>
            <person name="Sibirny A.A."/>
            <person name="Slot J.C."/>
            <person name="Stielow J.B."/>
            <person name="Sun H."/>
            <person name="Kurtzman C.P."/>
            <person name="Blackwell M."/>
            <person name="Grigoriev I.V."/>
            <person name="Jeffries T.W."/>
        </authorList>
    </citation>
    <scope>NUCLEOTIDE SEQUENCE [LARGE SCALE GENOMIC DNA]</scope>
    <source>
        <strain evidence="2">ATCC 18201 / CBS 1600 / BCRC 20928 / JCM 3617 / NBRC 0987 / NRRL Y-1542</strain>
    </source>
</reference>
<accession>A0A1E4S4J8</accession>
<dbReference type="RefSeq" id="XP_020071409.1">
    <property type="nucleotide sequence ID" value="XM_020217900.1"/>
</dbReference>
<dbReference type="EMBL" id="KV453928">
    <property type="protein sequence ID" value="ODV74370.1"/>
    <property type="molecule type" value="Genomic_DNA"/>
</dbReference>
<name>A0A1E4S4J8_CYBJN</name>
<proteinExistence type="predicted"/>
<protein>
    <submittedName>
        <fullName evidence="1">Uncharacterized protein</fullName>
    </submittedName>
</protein>
<sequence>MLRFCSKRWYTTVSSDEVSTLLRNLSNKPTMETARRFESLVEQLDDVSERSRLCDQVLGKLRPTTKDSMLITTLNHLRVEDTSLASILNLLHIMTTLGQSNVKNLKEAKYITQFLSKYCDSNINLVRTLERLVDESLTPLSANTLIIMYIRTGDLSKALKFLLRISQQNLRIRDSTVEMLMMHCSYKGDFHSVRIVKEIADFFKYEIYPRTWSVVYSCAIEQGEIAYCRERLGHMLCYTFIENGTIVALAELLERHASIGEMGSILKTARMKSSLTPELHGRLRRTMVESFALRDGFRNSWKFLSQSHEKGMLEVIDYPNLLNKFQLTLREGQADALLIKMQSNDPVEVKCFYLSLAIAKSVEVDRLENIITILITNPRLKRHLNEESIWQLICGLKKSGDNHQLDMVLTLLLSSHLKLWKPKTVNQLLKLVLESQYWFKAFEVIKIIRIPNYKFDEQVASKIKSLCLDNNLDLKTIEMYM</sequence>
<dbReference type="Proteomes" id="UP000094389">
    <property type="component" value="Unassembled WGS sequence"/>
</dbReference>
<evidence type="ECO:0000313" key="1">
    <source>
        <dbReference type="EMBL" id="ODV74370.1"/>
    </source>
</evidence>
<dbReference type="OrthoDB" id="3981043at2759"/>
<keyword evidence="2" id="KW-1185">Reference proteome</keyword>
<gene>
    <name evidence="1" type="ORF">CYBJADRAFT_72806</name>
</gene>
<dbReference type="AlphaFoldDB" id="A0A1E4S4J8"/>
<organism evidence="1 2">
    <name type="scientific">Cyberlindnera jadinii (strain ATCC 18201 / CBS 1600 / BCRC 20928 / JCM 3617 / NBRC 0987 / NRRL Y-1542)</name>
    <name type="common">Torula yeast</name>
    <name type="synonym">Candida utilis</name>
    <dbReference type="NCBI Taxonomy" id="983966"/>
    <lineage>
        <taxon>Eukaryota</taxon>
        <taxon>Fungi</taxon>
        <taxon>Dikarya</taxon>
        <taxon>Ascomycota</taxon>
        <taxon>Saccharomycotina</taxon>
        <taxon>Saccharomycetes</taxon>
        <taxon>Phaffomycetales</taxon>
        <taxon>Phaffomycetaceae</taxon>
        <taxon>Cyberlindnera</taxon>
    </lineage>
</organism>
<dbReference type="GeneID" id="30992296"/>